<name>L1N007_9BACT</name>
<accession>L1N007</accession>
<comment type="caution">
    <text evidence="1">The sequence shown here is derived from an EMBL/GenBank/DDBJ whole genome shotgun (WGS) entry which is preliminary data.</text>
</comment>
<reference evidence="1 2" key="1">
    <citation type="submission" date="2012-05" db="EMBL/GenBank/DDBJ databases">
        <authorList>
            <person name="Weinstock G."/>
            <person name="Sodergren E."/>
            <person name="Lobos E.A."/>
            <person name="Fulton L."/>
            <person name="Fulton R."/>
            <person name="Courtney L."/>
            <person name="Fronick C."/>
            <person name="O'Laughlin M."/>
            <person name="Godfrey J."/>
            <person name="Wilson R.M."/>
            <person name="Miner T."/>
            <person name="Farmer C."/>
            <person name="Delehaunty K."/>
            <person name="Cordes M."/>
            <person name="Minx P."/>
            <person name="Tomlinson C."/>
            <person name="Chen J."/>
            <person name="Wollam A."/>
            <person name="Pepin K.H."/>
            <person name="Bhonagiri V."/>
            <person name="Zhang X."/>
            <person name="Suruliraj S."/>
            <person name="Warren W."/>
            <person name="Mitreva M."/>
            <person name="Mardis E.R."/>
            <person name="Wilson R.K."/>
        </authorList>
    </citation>
    <scope>NUCLEOTIDE SEQUENCE [LARGE SCALE GENOMIC DNA]</scope>
    <source>
        <strain evidence="1 2">F0055</strain>
    </source>
</reference>
<dbReference type="Proteomes" id="UP000010433">
    <property type="component" value="Unassembled WGS sequence"/>
</dbReference>
<dbReference type="AlphaFoldDB" id="L1N007"/>
<keyword evidence="2" id="KW-1185">Reference proteome</keyword>
<organism evidence="1 2">
    <name type="scientific">Hoylesella saccharolytica F0055</name>
    <dbReference type="NCBI Taxonomy" id="1127699"/>
    <lineage>
        <taxon>Bacteria</taxon>
        <taxon>Pseudomonadati</taxon>
        <taxon>Bacteroidota</taxon>
        <taxon>Bacteroidia</taxon>
        <taxon>Bacteroidales</taxon>
        <taxon>Prevotellaceae</taxon>
        <taxon>Hoylesella</taxon>
    </lineage>
</organism>
<protein>
    <submittedName>
        <fullName evidence="1">Uncharacterized protein</fullName>
    </submittedName>
</protein>
<dbReference type="Gene3D" id="3.10.450.50">
    <property type="match status" value="1"/>
</dbReference>
<evidence type="ECO:0000313" key="2">
    <source>
        <dbReference type="Proteomes" id="UP000010433"/>
    </source>
</evidence>
<gene>
    <name evidence="1" type="ORF">HMPREF9151_02401</name>
</gene>
<proteinExistence type="predicted"/>
<sequence length="334" mass="38044">MIFEYRREKEIKPFYSFFFIFAAANQQFTNMKQTLYFLFVFALLTGTACSSGKKNSADGTTADSTAVNADSLAMADKTDYSQFYNKPEKLDTVIGDWEIHVHQFYDGTSFKEDGNVVYANYPMRINIKKAGQTVVENRIISAKTLLEEDYDKTNLLSFWRELFVTETTVYVDVTCCPTESDAMTNYLLAFSADGKDSKYYIDYELDGGEPGPMPLDICTFYAMYAHELAQTKPNPKAIKKVLNKYCTKTFANELLPHTLKNNPLFATPRFSPTWVNTLKIDTLNTLDMTCNVTYTRSPGDGKKVVRALKLKDPDDDRYLFDGVDEPGKDVAWEE</sequence>
<evidence type="ECO:0000313" key="1">
    <source>
        <dbReference type="EMBL" id="EKX96667.1"/>
    </source>
</evidence>
<dbReference type="HOGENOM" id="CLU_865611_0_0_10"/>
<dbReference type="EMBL" id="AMEP01000154">
    <property type="protein sequence ID" value="EKX96667.1"/>
    <property type="molecule type" value="Genomic_DNA"/>
</dbReference>
<dbReference type="PATRIC" id="fig|1127699.3.peg.2202"/>